<evidence type="ECO:0000313" key="4">
    <source>
        <dbReference type="Proteomes" id="UP000254649"/>
    </source>
</evidence>
<dbReference type="OrthoDB" id="5687659at2"/>
<gene>
    <name evidence="3" type="ORF">NCTC10801_00103</name>
</gene>
<keyword evidence="2" id="KW-0812">Transmembrane</keyword>
<accession>A0A380TNB3</accession>
<keyword evidence="1" id="KW-0175">Coiled coil</keyword>
<feature type="transmembrane region" description="Helical" evidence="2">
    <location>
        <begin position="18"/>
        <end position="39"/>
    </location>
</feature>
<protein>
    <submittedName>
        <fullName evidence="3">Fimbrial assembly family protein</fullName>
    </submittedName>
</protein>
<evidence type="ECO:0000256" key="2">
    <source>
        <dbReference type="SAM" id="Phobius"/>
    </source>
</evidence>
<sequence>MNLLPWRIELFKQKSRRLLLQTSVVSIVLCLTCFILNAINQHFEQQLAEKQNEQQKYQATLNILNTQIAQLRQQTTPQTKQIPIQTEQVLNIIQMLSELPLTQGEIQHFELQKDRISLEGIAVNQKEFEQLQPYIVQYFPDIRLNQFVPKSNNELQFKFEQGNKE</sequence>
<proteinExistence type="predicted"/>
<organism evidence="3 4">
    <name type="scientific">[Actinobacillus] rossii</name>
    <dbReference type="NCBI Taxonomy" id="123820"/>
    <lineage>
        <taxon>Bacteria</taxon>
        <taxon>Pseudomonadati</taxon>
        <taxon>Pseudomonadota</taxon>
        <taxon>Gammaproteobacteria</taxon>
        <taxon>Pasteurellales</taxon>
        <taxon>Pasteurellaceae</taxon>
    </lineage>
</organism>
<dbReference type="PIRSF" id="PIRSF020785">
    <property type="entry name" value="Competence_ComB"/>
    <property type="match status" value="1"/>
</dbReference>
<keyword evidence="2" id="KW-1133">Transmembrane helix</keyword>
<evidence type="ECO:0000256" key="1">
    <source>
        <dbReference type="SAM" id="Coils"/>
    </source>
</evidence>
<name>A0A380TNB3_9PAST</name>
<dbReference type="EMBL" id="UFRQ01000003">
    <property type="protein sequence ID" value="SUT87251.1"/>
    <property type="molecule type" value="Genomic_DNA"/>
</dbReference>
<evidence type="ECO:0000313" key="3">
    <source>
        <dbReference type="EMBL" id="SUT87251.1"/>
    </source>
</evidence>
<dbReference type="InterPro" id="IPR016778">
    <property type="entry name" value="Competence_ComB"/>
</dbReference>
<dbReference type="AlphaFoldDB" id="A0A380TNB3"/>
<feature type="coiled-coil region" evidence="1">
    <location>
        <begin position="36"/>
        <end position="74"/>
    </location>
</feature>
<keyword evidence="2" id="KW-0472">Membrane</keyword>
<keyword evidence="4" id="KW-1185">Reference proteome</keyword>
<reference evidence="3 4" key="1">
    <citation type="submission" date="2018-06" db="EMBL/GenBank/DDBJ databases">
        <authorList>
            <consortium name="Pathogen Informatics"/>
            <person name="Doyle S."/>
        </authorList>
    </citation>
    <scope>NUCLEOTIDE SEQUENCE [LARGE SCALE GENOMIC DNA]</scope>
    <source>
        <strain evidence="3 4">NCTC10801</strain>
    </source>
</reference>
<dbReference type="Proteomes" id="UP000254649">
    <property type="component" value="Unassembled WGS sequence"/>
</dbReference>